<proteinExistence type="predicted"/>
<sequence length="145" mass="15098">MTETAQAGSAPATLSSPVFQAFALLRVGFTVAPILFGLDKFFNVMVDWSTYLWPGVAELLPLSADGVMLVVGPVEILAGLLVAAWPRIGGYVVAAWLAAIIVNLLLLGDAYDAALRDVGLLVGALALARLAAAFPRAGFLGDGER</sequence>
<feature type="transmembrane region" description="Helical" evidence="1">
    <location>
        <begin position="59"/>
        <end position="82"/>
    </location>
</feature>
<dbReference type="EMBL" id="CP036402">
    <property type="protein sequence ID" value="QBI19157.1"/>
    <property type="molecule type" value="Genomic_DNA"/>
</dbReference>
<accession>A0A411YDD1</accession>
<dbReference type="OrthoDB" id="119681at2"/>
<evidence type="ECO:0008006" key="4">
    <source>
        <dbReference type="Google" id="ProtNLM"/>
    </source>
</evidence>
<dbReference type="RefSeq" id="WP_131154154.1">
    <property type="nucleotide sequence ID" value="NZ_CP036402.1"/>
</dbReference>
<organism evidence="2 3">
    <name type="scientific">Egibacter rhizosphaerae</name>
    <dbReference type="NCBI Taxonomy" id="1670831"/>
    <lineage>
        <taxon>Bacteria</taxon>
        <taxon>Bacillati</taxon>
        <taxon>Actinomycetota</taxon>
        <taxon>Nitriliruptoria</taxon>
        <taxon>Egibacterales</taxon>
        <taxon>Egibacteraceae</taxon>
        <taxon>Egibacter</taxon>
    </lineage>
</organism>
<evidence type="ECO:0000256" key="1">
    <source>
        <dbReference type="SAM" id="Phobius"/>
    </source>
</evidence>
<reference evidence="2 3" key="1">
    <citation type="submission" date="2019-01" db="EMBL/GenBank/DDBJ databases">
        <title>Egibacter rhizosphaerae EGI 80759T.</title>
        <authorList>
            <person name="Chen D.-D."/>
            <person name="Tian Y."/>
            <person name="Jiao J.-Y."/>
            <person name="Zhang X.-T."/>
            <person name="Zhang Y.-G."/>
            <person name="Zhang Y."/>
            <person name="Xiao M."/>
            <person name="Shu W.-S."/>
            <person name="Li W.-J."/>
        </authorList>
    </citation>
    <scope>NUCLEOTIDE SEQUENCE [LARGE SCALE GENOMIC DNA]</scope>
    <source>
        <strain evidence="2 3">EGI 80759</strain>
    </source>
</reference>
<keyword evidence="3" id="KW-1185">Reference proteome</keyword>
<keyword evidence="1" id="KW-1133">Transmembrane helix</keyword>
<keyword evidence="1" id="KW-0472">Membrane</keyword>
<feature type="transmembrane region" description="Helical" evidence="1">
    <location>
        <begin position="88"/>
        <end position="106"/>
    </location>
</feature>
<evidence type="ECO:0000313" key="3">
    <source>
        <dbReference type="Proteomes" id="UP000291469"/>
    </source>
</evidence>
<gene>
    <name evidence="2" type="ORF">ER308_06110</name>
</gene>
<feature type="transmembrane region" description="Helical" evidence="1">
    <location>
        <begin position="18"/>
        <end position="38"/>
    </location>
</feature>
<dbReference type="AlphaFoldDB" id="A0A411YDD1"/>
<protein>
    <recommendedName>
        <fullName evidence="4">DoxX family membrane protein</fullName>
    </recommendedName>
</protein>
<feature type="transmembrane region" description="Helical" evidence="1">
    <location>
        <begin position="118"/>
        <end position="139"/>
    </location>
</feature>
<evidence type="ECO:0000313" key="2">
    <source>
        <dbReference type="EMBL" id="QBI19157.1"/>
    </source>
</evidence>
<dbReference type="Proteomes" id="UP000291469">
    <property type="component" value="Chromosome"/>
</dbReference>
<dbReference type="KEGG" id="erz:ER308_06110"/>
<keyword evidence="1" id="KW-0812">Transmembrane</keyword>
<name>A0A411YDD1_9ACTN</name>